<feature type="transmembrane region" description="Helical" evidence="6">
    <location>
        <begin position="142"/>
        <end position="160"/>
    </location>
</feature>
<evidence type="ECO:0000256" key="3">
    <source>
        <dbReference type="ARBA" id="ARBA00022692"/>
    </source>
</evidence>
<keyword evidence="2" id="KW-1003">Cell membrane</keyword>
<evidence type="ECO:0000256" key="6">
    <source>
        <dbReference type="SAM" id="Phobius"/>
    </source>
</evidence>
<evidence type="ECO:0000256" key="4">
    <source>
        <dbReference type="ARBA" id="ARBA00022989"/>
    </source>
</evidence>
<feature type="transmembrane region" description="Helical" evidence="6">
    <location>
        <begin position="418"/>
        <end position="436"/>
    </location>
</feature>
<feature type="transmembrane region" description="Helical" evidence="6">
    <location>
        <begin position="362"/>
        <end position="381"/>
    </location>
</feature>
<feature type="transmembrane region" description="Helical" evidence="6">
    <location>
        <begin position="64"/>
        <end position="85"/>
    </location>
</feature>
<evidence type="ECO:0000313" key="7">
    <source>
        <dbReference type="EMBL" id="MFC1444129.1"/>
    </source>
</evidence>
<organism evidence="7 8">
    <name type="scientific">Streptacidiphilus jeojiensis</name>
    <dbReference type="NCBI Taxonomy" id="3229225"/>
    <lineage>
        <taxon>Bacteria</taxon>
        <taxon>Bacillati</taxon>
        <taxon>Actinomycetota</taxon>
        <taxon>Actinomycetes</taxon>
        <taxon>Kitasatosporales</taxon>
        <taxon>Streptomycetaceae</taxon>
        <taxon>Streptacidiphilus</taxon>
    </lineage>
</organism>
<dbReference type="PANTHER" id="PTHR30250:SF11">
    <property type="entry name" value="O-ANTIGEN TRANSPORTER-RELATED"/>
    <property type="match status" value="1"/>
</dbReference>
<accession>A0ABV6Y0V4</accession>
<proteinExistence type="predicted"/>
<comment type="caution">
    <text evidence="7">The sequence shown here is derived from an EMBL/GenBank/DDBJ whole genome shotgun (WGS) entry which is preliminary data.</text>
</comment>
<evidence type="ECO:0008006" key="9">
    <source>
        <dbReference type="Google" id="ProtNLM"/>
    </source>
</evidence>
<feature type="transmembrane region" description="Helical" evidence="6">
    <location>
        <begin position="272"/>
        <end position="297"/>
    </location>
</feature>
<keyword evidence="5 6" id="KW-0472">Membrane</keyword>
<evidence type="ECO:0000256" key="1">
    <source>
        <dbReference type="ARBA" id="ARBA00004651"/>
    </source>
</evidence>
<keyword evidence="3 6" id="KW-0812">Transmembrane</keyword>
<keyword evidence="4 6" id="KW-1133">Transmembrane helix</keyword>
<dbReference type="InterPro" id="IPR050833">
    <property type="entry name" value="Poly_Biosynth_Transport"/>
</dbReference>
<dbReference type="RefSeq" id="WP_380568933.1">
    <property type="nucleotide sequence ID" value="NZ_JBEUKS010000022.1"/>
</dbReference>
<name>A0ABV6Y0V4_9ACTN</name>
<feature type="transmembrane region" description="Helical" evidence="6">
    <location>
        <begin position="33"/>
        <end position="52"/>
    </location>
</feature>
<feature type="transmembrane region" description="Helical" evidence="6">
    <location>
        <begin position="321"/>
        <end position="342"/>
    </location>
</feature>
<dbReference type="Proteomes" id="UP001592581">
    <property type="component" value="Unassembled WGS sequence"/>
</dbReference>
<gene>
    <name evidence="7" type="ORF">ABUW04_38435</name>
</gene>
<comment type="subcellular location">
    <subcellularLocation>
        <location evidence="1">Cell membrane</location>
        <topology evidence="1">Multi-pass membrane protein</topology>
    </subcellularLocation>
</comment>
<reference evidence="7 8" key="1">
    <citation type="submission" date="2024-06" db="EMBL/GenBank/DDBJ databases">
        <authorList>
            <person name="Lee S.D."/>
        </authorList>
    </citation>
    <scope>NUCLEOTIDE SEQUENCE [LARGE SCALE GENOMIC DNA]</scope>
    <source>
        <strain evidence="7 8">N1-10</strain>
    </source>
</reference>
<keyword evidence="8" id="KW-1185">Reference proteome</keyword>
<evidence type="ECO:0000313" key="8">
    <source>
        <dbReference type="Proteomes" id="UP001592581"/>
    </source>
</evidence>
<feature type="transmembrane region" description="Helical" evidence="6">
    <location>
        <begin position="106"/>
        <end position="130"/>
    </location>
</feature>
<feature type="transmembrane region" description="Helical" evidence="6">
    <location>
        <begin position="393"/>
        <end position="412"/>
    </location>
</feature>
<evidence type="ECO:0000256" key="5">
    <source>
        <dbReference type="ARBA" id="ARBA00023136"/>
    </source>
</evidence>
<dbReference type="PANTHER" id="PTHR30250">
    <property type="entry name" value="PST FAMILY PREDICTED COLANIC ACID TRANSPORTER"/>
    <property type="match status" value="1"/>
</dbReference>
<evidence type="ECO:0000256" key="2">
    <source>
        <dbReference type="ARBA" id="ARBA00022475"/>
    </source>
</evidence>
<sequence length="460" mass="46579">MPDPIPAPRTAADSRASALRTVLRTALRRLPPGTIPVGGGVCALALASYVYLAIAGRTLSVDAMAGLSVLWSLAFSVGTGLFLPLEQELTRVVAARRARGEGVGPLALRGVRISMSLLLLCLAGLGLFAGPLARQLFRGDRSLVWALGAALAGLSVVHISRGLLAGSGHFRAYGAQLGIDSVLRVVLALALSLAGVTAPLPFALLLSLAPLISVAAGIATTARTAQPGPAAGPTELRKGLAPLTFSTLLGQVLPNAPVVLAELMTSASMKSAGSALTAALLSAMIIVRLPIFAAVSVQPSVLSVLSRAYALGNRAAFRRQLLGATAGALLLGAAGLLLSGVLGPWLATTLFHTPRALGNGDFAVLSLATAGLLLALILSQGQLAMNRQRAQGTAWALGAAVFLGLALLPGSVMARLEASYSGGCWTVALVLGLGIARHLRRHPAGPVAEASAAKAGTVTV</sequence>
<protein>
    <recommendedName>
        <fullName evidence="9">O-antigen/teichoic acid export membrane protein</fullName>
    </recommendedName>
</protein>
<dbReference type="EMBL" id="JBEUKS010000022">
    <property type="protein sequence ID" value="MFC1444129.1"/>
    <property type="molecule type" value="Genomic_DNA"/>
</dbReference>